<proteinExistence type="predicted"/>
<feature type="compositionally biased region" description="Basic and acidic residues" evidence="1">
    <location>
        <begin position="121"/>
        <end position="136"/>
    </location>
</feature>
<name>A0AAN8SD39_POLSC</name>
<protein>
    <submittedName>
        <fullName evidence="2">Uncharacterized protein</fullName>
    </submittedName>
</protein>
<evidence type="ECO:0000256" key="1">
    <source>
        <dbReference type="SAM" id="MobiDB-lite"/>
    </source>
</evidence>
<evidence type="ECO:0000313" key="2">
    <source>
        <dbReference type="EMBL" id="KAK6644688.1"/>
    </source>
</evidence>
<dbReference type="EMBL" id="JAWJWE010000001">
    <property type="protein sequence ID" value="KAK6644688.1"/>
    <property type="molecule type" value="Genomic_DNA"/>
</dbReference>
<dbReference type="AlphaFoldDB" id="A0AAN8SD39"/>
<reference evidence="2 3" key="1">
    <citation type="submission" date="2023-10" db="EMBL/GenBank/DDBJ databases">
        <title>Genomes of two closely related lineages of the louse Polyplax serrata with different host specificities.</title>
        <authorList>
            <person name="Martinu J."/>
            <person name="Tarabai H."/>
            <person name="Stefka J."/>
            <person name="Hypsa V."/>
        </authorList>
    </citation>
    <scope>NUCLEOTIDE SEQUENCE [LARGE SCALE GENOMIC DNA]</scope>
    <source>
        <strain evidence="2">HR10_N</strain>
    </source>
</reference>
<accession>A0AAN8SD39</accession>
<feature type="region of interest" description="Disordered" evidence="1">
    <location>
        <begin position="107"/>
        <end position="136"/>
    </location>
</feature>
<sequence>MSETGKGLLSRCTGIWLEQKATSQAGTPKVQKSKDNIDCNEDNRITSKQRDKFHCKRRTTVVDDLDDIYYAWEPVSVGVVTSQPNCNECKNNALKLKRKHIGDYWGGRQPGLPMSGFGGSEPRRRSLRLHESYPPE</sequence>
<gene>
    <name evidence="2" type="ORF">RUM43_000956</name>
</gene>
<evidence type="ECO:0000313" key="3">
    <source>
        <dbReference type="Proteomes" id="UP001372834"/>
    </source>
</evidence>
<organism evidence="2 3">
    <name type="scientific">Polyplax serrata</name>
    <name type="common">Common mouse louse</name>
    <dbReference type="NCBI Taxonomy" id="468196"/>
    <lineage>
        <taxon>Eukaryota</taxon>
        <taxon>Metazoa</taxon>
        <taxon>Ecdysozoa</taxon>
        <taxon>Arthropoda</taxon>
        <taxon>Hexapoda</taxon>
        <taxon>Insecta</taxon>
        <taxon>Pterygota</taxon>
        <taxon>Neoptera</taxon>
        <taxon>Paraneoptera</taxon>
        <taxon>Psocodea</taxon>
        <taxon>Troctomorpha</taxon>
        <taxon>Phthiraptera</taxon>
        <taxon>Anoplura</taxon>
        <taxon>Polyplacidae</taxon>
        <taxon>Polyplax</taxon>
    </lineage>
</organism>
<dbReference type="Proteomes" id="UP001372834">
    <property type="component" value="Unassembled WGS sequence"/>
</dbReference>
<comment type="caution">
    <text evidence="2">The sequence shown here is derived from an EMBL/GenBank/DDBJ whole genome shotgun (WGS) entry which is preliminary data.</text>
</comment>